<dbReference type="CDD" id="cd04182">
    <property type="entry name" value="GT_2_like_f"/>
    <property type="match status" value="1"/>
</dbReference>
<dbReference type="RefSeq" id="WP_021232227.1">
    <property type="nucleotide sequence ID" value="NZ_ATHL01000011.1"/>
</dbReference>
<dbReference type="Proteomes" id="UP000015527">
    <property type="component" value="Unassembled WGS sequence"/>
</dbReference>
<dbReference type="Pfam" id="PF12804">
    <property type="entry name" value="NTP_transf_3"/>
    <property type="match status" value="1"/>
</dbReference>
<dbReference type="Gene3D" id="3.90.550.10">
    <property type="entry name" value="Spore Coat Polysaccharide Biosynthesis Protein SpsA, Chain A"/>
    <property type="match status" value="1"/>
</dbReference>
<reference evidence="3 4" key="1">
    <citation type="journal article" date="2013" name="Genome Announc.">
        <title>Genome Sequence of Novosphingobium lindaniclasticum LE124T, Isolated from a Hexachlorocyclohexane Dumpsite.</title>
        <authorList>
            <person name="Saxena A."/>
            <person name="Nayyar N."/>
            <person name="Sangwan N."/>
            <person name="Kumari R."/>
            <person name="Khurana J.P."/>
            <person name="Lal R."/>
        </authorList>
    </citation>
    <scope>NUCLEOTIDE SEQUENCE [LARGE SCALE GENOMIC DNA]</scope>
    <source>
        <strain evidence="3 4">LE124</strain>
    </source>
</reference>
<evidence type="ECO:0000259" key="2">
    <source>
        <dbReference type="Pfam" id="PF12804"/>
    </source>
</evidence>
<dbReference type="InterPro" id="IPR025877">
    <property type="entry name" value="MobA-like_NTP_Trfase"/>
</dbReference>
<dbReference type="InterPro" id="IPR029044">
    <property type="entry name" value="Nucleotide-diphossugar_trans"/>
</dbReference>
<keyword evidence="4" id="KW-1185">Reference proteome</keyword>
<sequence>MTQGTRLASLVLAAGASRRFGSDKLSAMLDGEPLVFHAIRAARAAPVSRVLVVAGPCLDCGTWEGDPPVEAVRIASGALSESLEAGISALNEATGVFVFLGDMPRVPHGEAARLAKAIGSGSAALPRHGGLPGHPVLLSPRLFPEILALTGDQGAGRLLRGRNDVVFVESVDPAIHVDIDRPDDLSKLEGAEPPSSRT</sequence>
<dbReference type="PANTHER" id="PTHR43777:SF1">
    <property type="entry name" value="MOLYBDENUM COFACTOR CYTIDYLYLTRANSFERASE"/>
    <property type="match status" value="1"/>
</dbReference>
<dbReference type="SUPFAM" id="SSF53448">
    <property type="entry name" value="Nucleotide-diphospho-sugar transferases"/>
    <property type="match status" value="1"/>
</dbReference>
<dbReference type="PANTHER" id="PTHR43777">
    <property type="entry name" value="MOLYBDENUM COFACTOR CYTIDYLYLTRANSFERASE"/>
    <property type="match status" value="1"/>
</dbReference>
<feature type="domain" description="MobA-like NTP transferase" evidence="2">
    <location>
        <begin position="10"/>
        <end position="162"/>
    </location>
</feature>
<dbReference type="AlphaFoldDB" id="T0J5V9"/>
<dbReference type="OrthoDB" id="9779263at2"/>
<dbReference type="eggNOG" id="COG2068">
    <property type="taxonomic scope" value="Bacteria"/>
</dbReference>
<name>T0J5V9_9SPHN</name>
<accession>T0J5V9</accession>
<dbReference type="EMBL" id="ATHL01000011">
    <property type="protein sequence ID" value="EQB19550.1"/>
    <property type="molecule type" value="Genomic_DNA"/>
</dbReference>
<organism evidence="3 4">
    <name type="scientific">Novosphingobium lindaniclasticum LE124</name>
    <dbReference type="NCBI Taxonomy" id="1096930"/>
    <lineage>
        <taxon>Bacteria</taxon>
        <taxon>Pseudomonadati</taxon>
        <taxon>Pseudomonadota</taxon>
        <taxon>Alphaproteobacteria</taxon>
        <taxon>Sphingomonadales</taxon>
        <taxon>Sphingomonadaceae</taxon>
        <taxon>Novosphingobium</taxon>
    </lineage>
</organism>
<dbReference type="GO" id="GO:0016779">
    <property type="term" value="F:nucleotidyltransferase activity"/>
    <property type="evidence" value="ECO:0007669"/>
    <property type="project" value="UniProtKB-ARBA"/>
</dbReference>
<evidence type="ECO:0000313" key="4">
    <source>
        <dbReference type="Proteomes" id="UP000015527"/>
    </source>
</evidence>
<keyword evidence="1" id="KW-0460">Magnesium</keyword>
<proteinExistence type="predicted"/>
<comment type="caution">
    <text evidence="3">The sequence shown here is derived from an EMBL/GenBank/DDBJ whole genome shotgun (WGS) entry which is preliminary data.</text>
</comment>
<protein>
    <recommendedName>
        <fullName evidence="2">MobA-like NTP transferase domain-containing protein</fullName>
    </recommendedName>
</protein>
<gene>
    <name evidence="3" type="ORF">L284_01170</name>
</gene>
<dbReference type="PATRIC" id="fig|1096930.3.peg.233"/>
<evidence type="ECO:0000256" key="1">
    <source>
        <dbReference type="ARBA" id="ARBA00022842"/>
    </source>
</evidence>
<evidence type="ECO:0000313" key="3">
    <source>
        <dbReference type="EMBL" id="EQB19550.1"/>
    </source>
</evidence>